<dbReference type="Proteomes" id="UP000541444">
    <property type="component" value="Unassembled WGS sequence"/>
</dbReference>
<protein>
    <submittedName>
        <fullName evidence="1">Uncharacterized protein</fullName>
    </submittedName>
</protein>
<keyword evidence="2" id="KW-1185">Reference proteome</keyword>
<comment type="caution">
    <text evidence="1">The sequence shown here is derived from an EMBL/GenBank/DDBJ whole genome shotgun (WGS) entry which is preliminary data.</text>
</comment>
<accession>A0A7J7LVX0</accession>
<feature type="non-terminal residue" evidence="1">
    <location>
        <position position="56"/>
    </location>
</feature>
<dbReference type="EMBL" id="JACGCM010001965">
    <property type="protein sequence ID" value="KAF6146704.1"/>
    <property type="molecule type" value="Genomic_DNA"/>
</dbReference>
<sequence>MAQIETRGLIWDVHFKRAVQNCAGVNPPWGRFQTAVGWIEVDWIHLQIHPIHPLDY</sequence>
<gene>
    <name evidence="1" type="ORF">GIB67_008990</name>
</gene>
<dbReference type="AlphaFoldDB" id="A0A7J7LVX0"/>
<name>A0A7J7LVX0_9MAGN</name>
<evidence type="ECO:0000313" key="2">
    <source>
        <dbReference type="Proteomes" id="UP000541444"/>
    </source>
</evidence>
<proteinExistence type="predicted"/>
<organism evidence="1 2">
    <name type="scientific">Kingdonia uniflora</name>
    <dbReference type="NCBI Taxonomy" id="39325"/>
    <lineage>
        <taxon>Eukaryota</taxon>
        <taxon>Viridiplantae</taxon>
        <taxon>Streptophyta</taxon>
        <taxon>Embryophyta</taxon>
        <taxon>Tracheophyta</taxon>
        <taxon>Spermatophyta</taxon>
        <taxon>Magnoliopsida</taxon>
        <taxon>Ranunculales</taxon>
        <taxon>Circaeasteraceae</taxon>
        <taxon>Kingdonia</taxon>
    </lineage>
</organism>
<evidence type="ECO:0000313" key="1">
    <source>
        <dbReference type="EMBL" id="KAF6146704.1"/>
    </source>
</evidence>
<reference evidence="1 2" key="1">
    <citation type="journal article" date="2020" name="IScience">
        <title>Genome Sequencing of the Endangered Kingdonia uniflora (Circaeasteraceae, Ranunculales) Reveals Potential Mechanisms of Evolutionary Specialization.</title>
        <authorList>
            <person name="Sun Y."/>
            <person name="Deng T."/>
            <person name="Zhang A."/>
            <person name="Moore M.J."/>
            <person name="Landis J.B."/>
            <person name="Lin N."/>
            <person name="Zhang H."/>
            <person name="Zhang X."/>
            <person name="Huang J."/>
            <person name="Zhang X."/>
            <person name="Sun H."/>
            <person name="Wang H."/>
        </authorList>
    </citation>
    <scope>NUCLEOTIDE SEQUENCE [LARGE SCALE GENOMIC DNA]</scope>
    <source>
        <strain evidence="1">TB1705</strain>
        <tissue evidence="1">Leaf</tissue>
    </source>
</reference>